<accession>A0ABS0I7L8</accession>
<reference evidence="2 3" key="1">
    <citation type="submission" date="2020-11" db="EMBL/GenBank/DDBJ databases">
        <authorList>
            <person name="Kim M.K."/>
        </authorList>
    </citation>
    <scope>NUCLEOTIDE SEQUENCE [LARGE SCALE GENOMIC DNA]</scope>
    <source>
        <strain evidence="2 3">BT662</strain>
    </source>
</reference>
<protein>
    <submittedName>
        <fullName evidence="2">K(+)-transporting ATPase subunit F</fullName>
    </submittedName>
</protein>
<keyword evidence="3" id="KW-1185">Reference proteome</keyword>
<comment type="caution">
    <text evidence="2">The sequence shown here is derived from an EMBL/GenBank/DDBJ whole genome shotgun (WGS) entry which is preliminary data.</text>
</comment>
<dbReference type="Proteomes" id="UP000618931">
    <property type="component" value="Unassembled WGS sequence"/>
</dbReference>
<evidence type="ECO:0000256" key="1">
    <source>
        <dbReference type="SAM" id="Phobius"/>
    </source>
</evidence>
<dbReference type="NCBIfam" id="TIGR02115">
    <property type="entry name" value="potass_kdpF"/>
    <property type="match status" value="1"/>
</dbReference>
<sequence>MVPSGSSTNRSIFSTTSNPAIAMMLALLFLSLATFGYLCYVLLKPEKF</sequence>
<evidence type="ECO:0000313" key="3">
    <source>
        <dbReference type="Proteomes" id="UP000618931"/>
    </source>
</evidence>
<keyword evidence="1" id="KW-0812">Transmembrane</keyword>
<dbReference type="InterPro" id="IPR011726">
    <property type="entry name" value="KdpF"/>
</dbReference>
<proteinExistence type="predicted"/>
<evidence type="ECO:0000313" key="2">
    <source>
        <dbReference type="EMBL" id="MBF9222756.1"/>
    </source>
</evidence>
<dbReference type="Pfam" id="PF09604">
    <property type="entry name" value="Potass_KdpF"/>
    <property type="match status" value="1"/>
</dbReference>
<gene>
    <name evidence="2" type="primary">kdpF</name>
    <name evidence="2" type="ORF">I2H31_16755</name>
</gene>
<feature type="transmembrane region" description="Helical" evidence="1">
    <location>
        <begin position="20"/>
        <end position="43"/>
    </location>
</feature>
<name>A0ABS0I7L8_9BACT</name>
<organism evidence="2 3">
    <name type="scientific">Hymenobacter ruricola</name>
    <dbReference type="NCBI Taxonomy" id="2791023"/>
    <lineage>
        <taxon>Bacteria</taxon>
        <taxon>Pseudomonadati</taxon>
        <taxon>Bacteroidota</taxon>
        <taxon>Cytophagia</taxon>
        <taxon>Cytophagales</taxon>
        <taxon>Hymenobacteraceae</taxon>
        <taxon>Hymenobacter</taxon>
    </lineage>
</organism>
<dbReference type="EMBL" id="JADQDM010000009">
    <property type="protein sequence ID" value="MBF9222756.1"/>
    <property type="molecule type" value="Genomic_DNA"/>
</dbReference>
<keyword evidence="1" id="KW-0472">Membrane</keyword>
<keyword evidence="1" id="KW-1133">Transmembrane helix</keyword>